<dbReference type="EMBL" id="CP013002">
    <property type="protein sequence ID" value="ALL14963.1"/>
    <property type="molecule type" value="Genomic_DNA"/>
</dbReference>
<dbReference type="InterPro" id="IPR005653">
    <property type="entry name" value="OstA-like_N"/>
</dbReference>
<dbReference type="PANTHER" id="PTHR36504">
    <property type="entry name" value="LIPOPOLYSACCHARIDE EXPORT SYSTEM PROTEIN LPTA"/>
    <property type="match status" value="1"/>
</dbReference>
<dbReference type="GO" id="GO:0017089">
    <property type="term" value="F:glycolipid transfer activity"/>
    <property type="evidence" value="ECO:0007669"/>
    <property type="project" value="TreeGrafter"/>
</dbReference>
<dbReference type="InterPro" id="IPR052037">
    <property type="entry name" value="LPS_export_LptA"/>
</dbReference>
<reference evidence="5 6" key="1">
    <citation type="submission" date="2015-10" db="EMBL/GenBank/DDBJ databases">
        <title>Conservation of the essential genome among Caulobacter and Brevundimonas species.</title>
        <authorList>
            <person name="Scott D."/>
            <person name="Ely B."/>
        </authorList>
    </citation>
    <scope>NUCLEOTIDE SEQUENCE [LARGE SCALE GENOMIC DNA]</scope>
    <source>
        <strain evidence="5 6">CB4</strain>
    </source>
</reference>
<evidence type="ECO:0000313" key="6">
    <source>
        <dbReference type="Proteomes" id="UP000056905"/>
    </source>
</evidence>
<dbReference type="AlphaFoldDB" id="A0A0P0P3R2"/>
<dbReference type="Gene3D" id="2.60.450.10">
    <property type="entry name" value="Lipopolysaccharide (LPS) transport protein A like domain"/>
    <property type="match status" value="1"/>
</dbReference>
<dbReference type="GO" id="GO:0030288">
    <property type="term" value="C:outer membrane-bounded periplasmic space"/>
    <property type="evidence" value="ECO:0007669"/>
    <property type="project" value="TreeGrafter"/>
</dbReference>
<organism evidence="5 6">
    <name type="scientific">Caulobacter henricii</name>
    <dbReference type="NCBI Taxonomy" id="69395"/>
    <lineage>
        <taxon>Bacteria</taxon>
        <taxon>Pseudomonadati</taxon>
        <taxon>Pseudomonadota</taxon>
        <taxon>Alphaproteobacteria</taxon>
        <taxon>Caulobacterales</taxon>
        <taxon>Caulobacteraceae</taxon>
        <taxon>Caulobacter</taxon>
    </lineage>
</organism>
<feature type="chain" id="PRO_5006052771" evidence="3">
    <location>
        <begin position="22"/>
        <end position="180"/>
    </location>
</feature>
<dbReference type="GO" id="GO:0015920">
    <property type="term" value="P:lipopolysaccharide transport"/>
    <property type="evidence" value="ECO:0007669"/>
    <property type="project" value="TreeGrafter"/>
</dbReference>
<evidence type="ECO:0000256" key="2">
    <source>
        <dbReference type="SAM" id="MobiDB-lite"/>
    </source>
</evidence>
<feature type="compositionally biased region" description="Polar residues" evidence="2">
    <location>
        <begin position="171"/>
        <end position="180"/>
    </location>
</feature>
<dbReference type="GO" id="GO:0009279">
    <property type="term" value="C:cell outer membrane"/>
    <property type="evidence" value="ECO:0007669"/>
    <property type="project" value="TreeGrafter"/>
</dbReference>
<accession>A0A0P0P3R2</accession>
<dbReference type="STRING" id="69395.AQ619_17210"/>
<dbReference type="PANTHER" id="PTHR36504:SF1">
    <property type="entry name" value="LIPOPOLYSACCHARIDE EXPORT SYSTEM PROTEIN LPTA"/>
    <property type="match status" value="1"/>
</dbReference>
<sequence>MQRWMAAAATALILASGSAFAQSINDSSAPVDISADEQENINSQCRTIFRGNVEMLQDKSRLRASVVNAYSTRKPGAQPGSNGCGDVDHVEADGDVYFVNQDQTVRGDRAVFTYANDTIVITGNVIVVRGQDVARGDRMTVNTKTNDVKLESSAKGRGKTGRVRSVIYPEKSQTPAPANR</sequence>
<protein>
    <submittedName>
        <fullName evidence="5">Organic solvent tolerance protein OstA</fullName>
    </submittedName>
</protein>
<dbReference type="OrthoDB" id="7171889at2"/>
<feature type="domain" description="Organic solvent tolerance-like N-terminal" evidence="4">
    <location>
        <begin position="33"/>
        <end position="146"/>
    </location>
</feature>
<dbReference type="KEGG" id="chq:AQ619_17210"/>
<gene>
    <name evidence="5" type="ORF">AQ619_17210</name>
</gene>
<dbReference type="RefSeq" id="WP_062150574.1">
    <property type="nucleotide sequence ID" value="NZ_CP013002.1"/>
</dbReference>
<feature type="region of interest" description="Disordered" evidence="2">
    <location>
        <begin position="151"/>
        <end position="180"/>
    </location>
</feature>
<keyword evidence="1 3" id="KW-0732">Signal</keyword>
<evidence type="ECO:0000259" key="4">
    <source>
        <dbReference type="Pfam" id="PF03968"/>
    </source>
</evidence>
<keyword evidence="6" id="KW-1185">Reference proteome</keyword>
<evidence type="ECO:0000313" key="5">
    <source>
        <dbReference type="EMBL" id="ALL14963.1"/>
    </source>
</evidence>
<evidence type="ECO:0000256" key="1">
    <source>
        <dbReference type="ARBA" id="ARBA00022729"/>
    </source>
</evidence>
<dbReference type="Proteomes" id="UP000056905">
    <property type="component" value="Chromosome"/>
</dbReference>
<name>A0A0P0P3R2_9CAUL</name>
<proteinExistence type="predicted"/>
<evidence type="ECO:0000256" key="3">
    <source>
        <dbReference type="SAM" id="SignalP"/>
    </source>
</evidence>
<dbReference type="Pfam" id="PF03968">
    <property type="entry name" value="LptD_N"/>
    <property type="match status" value="1"/>
</dbReference>
<feature type="signal peptide" evidence="3">
    <location>
        <begin position="1"/>
        <end position="21"/>
    </location>
</feature>